<dbReference type="EC" id="2.5.1.18" evidence="1"/>
<organism evidence="6 7">
    <name type="scientific">Pholiota conissans</name>
    <dbReference type="NCBI Taxonomy" id="109636"/>
    <lineage>
        <taxon>Eukaryota</taxon>
        <taxon>Fungi</taxon>
        <taxon>Dikarya</taxon>
        <taxon>Basidiomycota</taxon>
        <taxon>Agaricomycotina</taxon>
        <taxon>Agaricomycetes</taxon>
        <taxon>Agaricomycetidae</taxon>
        <taxon>Agaricales</taxon>
        <taxon>Agaricineae</taxon>
        <taxon>Strophariaceae</taxon>
        <taxon>Pholiota</taxon>
    </lineage>
</organism>
<proteinExistence type="predicted"/>
<dbReference type="FunFam" id="3.40.30.10:FF:000016">
    <property type="entry name" value="Glutathione S-transferase F2"/>
    <property type="match status" value="1"/>
</dbReference>
<evidence type="ECO:0000313" key="7">
    <source>
        <dbReference type="Proteomes" id="UP000807469"/>
    </source>
</evidence>
<gene>
    <name evidence="6" type="ORF">BDN70DRAFT_885418</name>
</gene>
<dbReference type="Gene3D" id="1.20.1050.10">
    <property type="match status" value="1"/>
</dbReference>
<dbReference type="InterPro" id="IPR040079">
    <property type="entry name" value="Glutathione_S-Trfase"/>
</dbReference>
<dbReference type="AlphaFoldDB" id="A0A9P6CVU7"/>
<dbReference type="Pfam" id="PF13417">
    <property type="entry name" value="GST_N_3"/>
    <property type="match status" value="1"/>
</dbReference>
<evidence type="ECO:0000313" key="6">
    <source>
        <dbReference type="EMBL" id="KAF9473918.1"/>
    </source>
</evidence>
<dbReference type="PROSITE" id="PS50405">
    <property type="entry name" value="GST_CTER"/>
    <property type="match status" value="1"/>
</dbReference>
<evidence type="ECO:0000256" key="3">
    <source>
        <dbReference type="ARBA" id="ARBA00047960"/>
    </source>
</evidence>
<dbReference type="SFLD" id="SFLDS00019">
    <property type="entry name" value="Glutathione_Transferase_(cytos"/>
    <property type="match status" value="1"/>
</dbReference>
<keyword evidence="7" id="KW-1185">Reference proteome</keyword>
<dbReference type="PANTHER" id="PTHR43900">
    <property type="entry name" value="GLUTATHIONE S-TRANSFERASE RHO"/>
    <property type="match status" value="1"/>
</dbReference>
<dbReference type="PANTHER" id="PTHR43900:SF3">
    <property type="entry name" value="GLUTATHIONE S-TRANSFERASE RHO"/>
    <property type="match status" value="1"/>
</dbReference>
<evidence type="ECO:0000256" key="1">
    <source>
        <dbReference type="ARBA" id="ARBA00012452"/>
    </source>
</evidence>
<dbReference type="GO" id="GO:0004364">
    <property type="term" value="F:glutathione transferase activity"/>
    <property type="evidence" value="ECO:0007669"/>
    <property type="project" value="UniProtKB-EC"/>
</dbReference>
<dbReference type="InterPro" id="IPR004045">
    <property type="entry name" value="Glutathione_S-Trfase_N"/>
</dbReference>
<keyword evidence="2" id="KW-0808">Transferase</keyword>
<dbReference type="Gene3D" id="3.40.30.10">
    <property type="entry name" value="Glutaredoxin"/>
    <property type="match status" value="1"/>
</dbReference>
<dbReference type="InterPro" id="IPR036282">
    <property type="entry name" value="Glutathione-S-Trfase_C_sf"/>
</dbReference>
<dbReference type="Proteomes" id="UP000807469">
    <property type="component" value="Unassembled WGS sequence"/>
</dbReference>
<dbReference type="OrthoDB" id="249703at2759"/>
<dbReference type="InterPro" id="IPR036249">
    <property type="entry name" value="Thioredoxin-like_sf"/>
</dbReference>
<sequence length="224" mass="25350">MVLQLYGSNIGYCTRLVALVLYEKNVPFEFHVVDLLKGEQKSWEHRQKQPFALVPYIDDDGFILYESRAICHYIATKYADQGTPLIPKDLKANALYQQAASMEIVYFAEYAEKAIQEVLIHPLKGLPTIPAVFQAVIVQLSAKLDVYDQILAKQRYLAGNEITLADLNHVPIGTMLEMAGSNILQAKPNVKRWFEELTARPAWQAVKGDIHGIPPKREMVMAHL</sequence>
<dbReference type="GO" id="GO:0006749">
    <property type="term" value="P:glutathione metabolic process"/>
    <property type="evidence" value="ECO:0007669"/>
    <property type="project" value="TreeGrafter"/>
</dbReference>
<comment type="catalytic activity">
    <reaction evidence="3">
        <text>RX + glutathione = an S-substituted glutathione + a halide anion + H(+)</text>
        <dbReference type="Rhea" id="RHEA:16437"/>
        <dbReference type="ChEBI" id="CHEBI:15378"/>
        <dbReference type="ChEBI" id="CHEBI:16042"/>
        <dbReference type="ChEBI" id="CHEBI:17792"/>
        <dbReference type="ChEBI" id="CHEBI:57925"/>
        <dbReference type="ChEBI" id="CHEBI:90779"/>
        <dbReference type="EC" id="2.5.1.18"/>
    </reaction>
</comment>
<protein>
    <recommendedName>
        <fullName evidence="1">glutathione transferase</fullName>
        <ecNumber evidence="1">2.5.1.18</ecNumber>
    </recommendedName>
</protein>
<dbReference type="GO" id="GO:0043295">
    <property type="term" value="F:glutathione binding"/>
    <property type="evidence" value="ECO:0007669"/>
    <property type="project" value="TreeGrafter"/>
</dbReference>
<dbReference type="InterPro" id="IPR004046">
    <property type="entry name" value="GST_C"/>
</dbReference>
<name>A0A9P6CVU7_9AGAR</name>
<evidence type="ECO:0000259" key="4">
    <source>
        <dbReference type="PROSITE" id="PS50404"/>
    </source>
</evidence>
<reference evidence="6" key="1">
    <citation type="submission" date="2020-11" db="EMBL/GenBank/DDBJ databases">
        <authorList>
            <consortium name="DOE Joint Genome Institute"/>
            <person name="Ahrendt S."/>
            <person name="Riley R."/>
            <person name="Andreopoulos W."/>
            <person name="Labutti K."/>
            <person name="Pangilinan J."/>
            <person name="Ruiz-Duenas F.J."/>
            <person name="Barrasa J.M."/>
            <person name="Sanchez-Garcia M."/>
            <person name="Camarero S."/>
            <person name="Miyauchi S."/>
            <person name="Serrano A."/>
            <person name="Linde D."/>
            <person name="Babiker R."/>
            <person name="Drula E."/>
            <person name="Ayuso-Fernandez I."/>
            <person name="Pacheco R."/>
            <person name="Padilla G."/>
            <person name="Ferreira P."/>
            <person name="Barriuso J."/>
            <person name="Kellner H."/>
            <person name="Castanera R."/>
            <person name="Alfaro M."/>
            <person name="Ramirez L."/>
            <person name="Pisabarro A.G."/>
            <person name="Kuo A."/>
            <person name="Tritt A."/>
            <person name="Lipzen A."/>
            <person name="He G."/>
            <person name="Yan M."/>
            <person name="Ng V."/>
            <person name="Cullen D."/>
            <person name="Martin F."/>
            <person name="Rosso M.-N."/>
            <person name="Henrissat B."/>
            <person name="Hibbett D."/>
            <person name="Martinez A.T."/>
            <person name="Grigoriev I.V."/>
        </authorList>
    </citation>
    <scope>NUCLEOTIDE SEQUENCE</scope>
    <source>
        <strain evidence="6">CIRM-BRFM 674</strain>
    </source>
</reference>
<feature type="domain" description="GST C-terminal" evidence="5">
    <location>
        <begin position="94"/>
        <end position="219"/>
    </location>
</feature>
<dbReference type="EMBL" id="MU155408">
    <property type="protein sequence ID" value="KAF9473918.1"/>
    <property type="molecule type" value="Genomic_DNA"/>
</dbReference>
<dbReference type="SUPFAM" id="SSF52833">
    <property type="entry name" value="Thioredoxin-like"/>
    <property type="match status" value="1"/>
</dbReference>
<evidence type="ECO:0000256" key="2">
    <source>
        <dbReference type="ARBA" id="ARBA00022679"/>
    </source>
</evidence>
<dbReference type="InterPro" id="IPR010987">
    <property type="entry name" value="Glutathione-S-Trfase_C-like"/>
</dbReference>
<evidence type="ECO:0000259" key="5">
    <source>
        <dbReference type="PROSITE" id="PS50405"/>
    </source>
</evidence>
<accession>A0A9P6CVU7</accession>
<dbReference type="Pfam" id="PF00043">
    <property type="entry name" value="GST_C"/>
    <property type="match status" value="1"/>
</dbReference>
<dbReference type="GO" id="GO:0005737">
    <property type="term" value="C:cytoplasm"/>
    <property type="evidence" value="ECO:0007669"/>
    <property type="project" value="TreeGrafter"/>
</dbReference>
<comment type="caution">
    <text evidence="6">The sequence shown here is derived from an EMBL/GenBank/DDBJ whole genome shotgun (WGS) entry which is preliminary data.</text>
</comment>
<dbReference type="SUPFAM" id="SSF47616">
    <property type="entry name" value="GST C-terminal domain-like"/>
    <property type="match status" value="1"/>
</dbReference>
<feature type="domain" description="GST N-terminal" evidence="4">
    <location>
        <begin position="1"/>
        <end position="82"/>
    </location>
</feature>
<dbReference type="PROSITE" id="PS50404">
    <property type="entry name" value="GST_NTER"/>
    <property type="match status" value="1"/>
</dbReference>
<dbReference type="SFLD" id="SFLDG00358">
    <property type="entry name" value="Main_(cytGST)"/>
    <property type="match status" value="1"/>
</dbReference>